<dbReference type="InterPro" id="IPR001841">
    <property type="entry name" value="Znf_RING"/>
</dbReference>
<comment type="caution">
    <text evidence="7">The sequence shown here is derived from an EMBL/GenBank/DDBJ whole genome shotgun (WGS) entry which is preliminary data.</text>
</comment>
<dbReference type="PROSITE" id="PS50089">
    <property type="entry name" value="ZF_RING_2"/>
    <property type="match status" value="1"/>
</dbReference>
<feature type="compositionally biased region" description="Polar residues" evidence="5">
    <location>
        <begin position="223"/>
        <end position="243"/>
    </location>
</feature>
<dbReference type="Pfam" id="PF00097">
    <property type="entry name" value="zf-C3HC4"/>
    <property type="match status" value="1"/>
</dbReference>
<keyword evidence="8" id="KW-1185">Reference proteome</keyword>
<evidence type="ECO:0000313" key="7">
    <source>
        <dbReference type="EMBL" id="KAK1922458.1"/>
    </source>
</evidence>
<evidence type="ECO:0000313" key="8">
    <source>
        <dbReference type="Proteomes" id="UP001182556"/>
    </source>
</evidence>
<dbReference type="Proteomes" id="UP001182556">
    <property type="component" value="Unassembled WGS sequence"/>
</dbReference>
<feature type="region of interest" description="Disordered" evidence="5">
    <location>
        <begin position="215"/>
        <end position="301"/>
    </location>
</feature>
<dbReference type="InterPro" id="IPR018957">
    <property type="entry name" value="Znf_C3HC4_RING-type"/>
</dbReference>
<dbReference type="GO" id="GO:0003697">
    <property type="term" value="F:single-stranded DNA binding"/>
    <property type="evidence" value="ECO:0007669"/>
    <property type="project" value="InterPro"/>
</dbReference>
<evidence type="ECO:0000256" key="4">
    <source>
        <dbReference type="PROSITE-ProRule" id="PRU00175"/>
    </source>
</evidence>
<dbReference type="PANTHER" id="PTHR14134:SF2">
    <property type="entry name" value="E3 UBIQUITIN-PROTEIN LIGASE RAD18"/>
    <property type="match status" value="1"/>
</dbReference>
<dbReference type="GO" id="GO:0006513">
    <property type="term" value="P:protein monoubiquitination"/>
    <property type="evidence" value="ECO:0007669"/>
    <property type="project" value="InterPro"/>
</dbReference>
<dbReference type="InterPro" id="IPR013083">
    <property type="entry name" value="Znf_RING/FYVE/PHD"/>
</dbReference>
<keyword evidence="2 4" id="KW-0863">Zinc-finger</keyword>
<gene>
    <name evidence="7" type="ORF">DB88DRAFT_354344</name>
</gene>
<accession>A0AAD9CXX9</accession>
<sequence>MSEPGPSSLRIPPNRGSTRVIRTFEEVEVEKTILAEGWYEELECGICSHILAAPQTLVPCGHSFCGPCAWQWLMINKRVTCPHCRMQVSSETPFVPSIVLDQIVERKLNALSEGNQKAELMQERLEKAETWNVLRASFPVESKSKSRGFEEWSRFLDLGTGEESSSRRTSRPYDGLGPPLQRERPLLSSGELTLSDLRRLDAEQQGVLRRVNVRLAPPEPGDATNSSTRPTRLQFTRTPTFAGSASPPVSRPSTLRTNSGPLCRPIAVRSQALAARQSRGRTRDDPLMVPSDSEEDLGTVR</sequence>
<proteinExistence type="predicted"/>
<dbReference type="GO" id="GO:0005634">
    <property type="term" value="C:nucleus"/>
    <property type="evidence" value="ECO:0007669"/>
    <property type="project" value="TreeGrafter"/>
</dbReference>
<feature type="domain" description="RING-type" evidence="6">
    <location>
        <begin position="44"/>
        <end position="85"/>
    </location>
</feature>
<feature type="compositionally biased region" description="Acidic residues" evidence="5">
    <location>
        <begin position="292"/>
        <end position="301"/>
    </location>
</feature>
<dbReference type="GO" id="GO:0061630">
    <property type="term" value="F:ubiquitin protein ligase activity"/>
    <property type="evidence" value="ECO:0007669"/>
    <property type="project" value="InterPro"/>
</dbReference>
<keyword evidence="1" id="KW-0479">Metal-binding</keyword>
<dbReference type="InterPro" id="IPR017907">
    <property type="entry name" value="Znf_RING_CS"/>
</dbReference>
<dbReference type="GO" id="GO:0008270">
    <property type="term" value="F:zinc ion binding"/>
    <property type="evidence" value="ECO:0007669"/>
    <property type="project" value="UniProtKB-KW"/>
</dbReference>
<evidence type="ECO:0000256" key="1">
    <source>
        <dbReference type="ARBA" id="ARBA00022723"/>
    </source>
</evidence>
<evidence type="ECO:0000256" key="3">
    <source>
        <dbReference type="ARBA" id="ARBA00022833"/>
    </source>
</evidence>
<dbReference type="GO" id="GO:0006301">
    <property type="term" value="P:DNA damage tolerance"/>
    <property type="evidence" value="ECO:0007669"/>
    <property type="project" value="InterPro"/>
</dbReference>
<evidence type="ECO:0000256" key="2">
    <source>
        <dbReference type="ARBA" id="ARBA00022771"/>
    </source>
</evidence>
<dbReference type="AlphaFoldDB" id="A0AAD9CXX9"/>
<evidence type="ECO:0000259" key="6">
    <source>
        <dbReference type="PROSITE" id="PS50089"/>
    </source>
</evidence>
<keyword evidence="3" id="KW-0862">Zinc</keyword>
<dbReference type="PROSITE" id="PS00518">
    <property type="entry name" value="ZF_RING_1"/>
    <property type="match status" value="1"/>
</dbReference>
<dbReference type="SUPFAM" id="SSF57850">
    <property type="entry name" value="RING/U-box"/>
    <property type="match status" value="1"/>
</dbReference>
<dbReference type="GO" id="GO:0097505">
    <property type="term" value="C:Rad6-Rad18 complex"/>
    <property type="evidence" value="ECO:0007669"/>
    <property type="project" value="TreeGrafter"/>
</dbReference>
<evidence type="ECO:0000256" key="5">
    <source>
        <dbReference type="SAM" id="MobiDB-lite"/>
    </source>
</evidence>
<feature type="region of interest" description="Disordered" evidence="5">
    <location>
        <begin position="160"/>
        <end position="188"/>
    </location>
</feature>
<feature type="compositionally biased region" description="Polar residues" evidence="5">
    <location>
        <begin position="251"/>
        <end position="260"/>
    </location>
</feature>
<dbReference type="InterPro" id="IPR039577">
    <property type="entry name" value="Rad18"/>
</dbReference>
<protein>
    <recommendedName>
        <fullName evidence="6">RING-type domain-containing protein</fullName>
    </recommendedName>
</protein>
<dbReference type="Gene3D" id="3.30.40.10">
    <property type="entry name" value="Zinc/RING finger domain, C3HC4 (zinc finger)"/>
    <property type="match status" value="1"/>
</dbReference>
<dbReference type="PANTHER" id="PTHR14134">
    <property type="entry name" value="E3 UBIQUITIN-PROTEIN LIGASE RAD18"/>
    <property type="match status" value="1"/>
</dbReference>
<name>A0AAD9CXX9_PAPLA</name>
<organism evidence="7 8">
    <name type="scientific">Papiliotrema laurentii</name>
    <name type="common">Cryptococcus laurentii</name>
    <dbReference type="NCBI Taxonomy" id="5418"/>
    <lineage>
        <taxon>Eukaryota</taxon>
        <taxon>Fungi</taxon>
        <taxon>Dikarya</taxon>
        <taxon>Basidiomycota</taxon>
        <taxon>Agaricomycotina</taxon>
        <taxon>Tremellomycetes</taxon>
        <taxon>Tremellales</taxon>
        <taxon>Rhynchogastremaceae</taxon>
        <taxon>Papiliotrema</taxon>
    </lineage>
</organism>
<reference evidence="7" key="1">
    <citation type="submission" date="2023-02" db="EMBL/GenBank/DDBJ databases">
        <title>Identification and recombinant expression of a fungal hydrolase from Papiliotrema laurentii that hydrolyzes apple cutin and clears colloidal polyester polyurethane.</title>
        <authorList>
            <consortium name="DOE Joint Genome Institute"/>
            <person name="Roman V.A."/>
            <person name="Bojanowski C."/>
            <person name="Crable B.R."/>
            <person name="Wagner D.N."/>
            <person name="Hung C.S."/>
            <person name="Nadeau L.J."/>
            <person name="Schratz L."/>
            <person name="Haridas S."/>
            <person name="Pangilinan J."/>
            <person name="Lipzen A."/>
            <person name="Na H."/>
            <person name="Yan M."/>
            <person name="Ng V."/>
            <person name="Grigoriev I.V."/>
            <person name="Spatafora J.W."/>
            <person name="Barlow D."/>
            <person name="Biffinger J."/>
            <person name="Kelley-Loughnane N."/>
            <person name="Varaljay V.A."/>
            <person name="Crookes-Goodson W.J."/>
        </authorList>
    </citation>
    <scope>NUCLEOTIDE SEQUENCE</scope>
    <source>
        <strain evidence="7">5307AH</strain>
    </source>
</reference>
<dbReference type="EMBL" id="JAODAN010000008">
    <property type="protein sequence ID" value="KAK1922458.1"/>
    <property type="molecule type" value="Genomic_DNA"/>
</dbReference>